<dbReference type="InterPro" id="IPR003509">
    <property type="entry name" value="UPF0102_YraN-like"/>
</dbReference>
<accession>A0A1I7BAX5</accession>
<dbReference type="HAMAP" id="MF_00048">
    <property type="entry name" value="UPF0102"/>
    <property type="match status" value="1"/>
</dbReference>
<evidence type="ECO:0000256" key="2">
    <source>
        <dbReference type="HAMAP-Rule" id="MF_00048"/>
    </source>
</evidence>
<dbReference type="PANTHER" id="PTHR34039">
    <property type="entry name" value="UPF0102 PROTEIN YRAN"/>
    <property type="match status" value="1"/>
</dbReference>
<dbReference type="SUPFAM" id="SSF52980">
    <property type="entry name" value="Restriction endonuclease-like"/>
    <property type="match status" value="1"/>
</dbReference>
<dbReference type="GO" id="GO:0004519">
    <property type="term" value="F:endonuclease activity"/>
    <property type="evidence" value="ECO:0007669"/>
    <property type="project" value="UniProtKB-KW"/>
</dbReference>
<keyword evidence="3" id="KW-0378">Hydrolase</keyword>
<dbReference type="CDD" id="cd20736">
    <property type="entry name" value="PoNe_Nuclease"/>
    <property type="match status" value="1"/>
</dbReference>
<evidence type="ECO:0000256" key="1">
    <source>
        <dbReference type="ARBA" id="ARBA00006738"/>
    </source>
</evidence>
<dbReference type="InterPro" id="IPR011856">
    <property type="entry name" value="tRNA_endonuc-like_dom_sf"/>
</dbReference>
<dbReference type="InterPro" id="IPR011335">
    <property type="entry name" value="Restrct_endonuc-II-like"/>
</dbReference>
<dbReference type="AlphaFoldDB" id="A0A1I7BAX5"/>
<proteinExistence type="inferred from homology"/>
<keyword evidence="4" id="KW-1185">Reference proteome</keyword>
<dbReference type="GO" id="GO:0003676">
    <property type="term" value="F:nucleic acid binding"/>
    <property type="evidence" value="ECO:0007669"/>
    <property type="project" value="InterPro"/>
</dbReference>
<dbReference type="NCBIfam" id="TIGR00252">
    <property type="entry name" value="YraN family protein"/>
    <property type="match status" value="1"/>
</dbReference>
<gene>
    <name evidence="3" type="ORF">SAMN05216474_2632</name>
</gene>
<dbReference type="Gene3D" id="3.40.1350.10">
    <property type="match status" value="1"/>
</dbReference>
<dbReference type="NCBIfam" id="NF009154">
    <property type="entry name" value="PRK12497.3-3"/>
    <property type="match status" value="1"/>
</dbReference>
<dbReference type="Proteomes" id="UP000236454">
    <property type="component" value="Unassembled WGS sequence"/>
</dbReference>
<keyword evidence="3" id="KW-0255">Endonuclease</keyword>
<protein>
    <recommendedName>
        <fullName evidence="2">UPF0102 protein SAMN05216474_2632</fullName>
    </recommendedName>
</protein>
<dbReference type="Pfam" id="PF02021">
    <property type="entry name" value="UPF0102"/>
    <property type="match status" value="1"/>
</dbReference>
<dbReference type="EMBL" id="FPAS01000005">
    <property type="protein sequence ID" value="SFT84294.1"/>
    <property type="molecule type" value="Genomic_DNA"/>
</dbReference>
<dbReference type="RefSeq" id="WP_090251248.1">
    <property type="nucleotide sequence ID" value="NZ_FPAS01000005.1"/>
</dbReference>
<dbReference type="NCBIfam" id="NF009150">
    <property type="entry name" value="PRK12497.1-3"/>
    <property type="match status" value="1"/>
</dbReference>
<evidence type="ECO:0000313" key="3">
    <source>
        <dbReference type="EMBL" id="SFT84294.1"/>
    </source>
</evidence>
<keyword evidence="3" id="KW-0540">Nuclease</keyword>
<sequence>MNQILGKLGENLAVQYLLDKGYTIVDRNYRYGRNEVDIIVSDQNHIVFVEVKTRNNNNIGEPYQAVTRKKQKQIIKVAHNYLVENNIETEARLDVISIVLNSKVKKIEHIEDAFHTV</sequence>
<name>A0A1I7BAX5_9FLAO</name>
<organism evidence="3 4">
    <name type="scientific">Lishizhenia tianjinensis</name>
    <dbReference type="NCBI Taxonomy" id="477690"/>
    <lineage>
        <taxon>Bacteria</taxon>
        <taxon>Pseudomonadati</taxon>
        <taxon>Bacteroidota</taxon>
        <taxon>Flavobacteriia</taxon>
        <taxon>Flavobacteriales</taxon>
        <taxon>Crocinitomicaceae</taxon>
        <taxon>Lishizhenia</taxon>
    </lineage>
</organism>
<reference evidence="3 4" key="1">
    <citation type="submission" date="2016-10" db="EMBL/GenBank/DDBJ databases">
        <authorList>
            <person name="de Groot N.N."/>
        </authorList>
    </citation>
    <scope>NUCLEOTIDE SEQUENCE [LARGE SCALE GENOMIC DNA]</scope>
    <source>
        <strain evidence="3 4">CGMCC 1.7005</strain>
    </source>
</reference>
<dbReference type="OrthoDB" id="9802516at2"/>
<dbReference type="PANTHER" id="PTHR34039:SF1">
    <property type="entry name" value="UPF0102 PROTEIN YRAN"/>
    <property type="match status" value="1"/>
</dbReference>
<evidence type="ECO:0000313" key="4">
    <source>
        <dbReference type="Proteomes" id="UP000236454"/>
    </source>
</evidence>
<dbReference type="STRING" id="477690.SAMN05216474_2632"/>
<comment type="similarity">
    <text evidence="1 2">Belongs to the UPF0102 family.</text>
</comment>